<dbReference type="SMART" id="SM01011">
    <property type="entry name" value="AMP_N"/>
    <property type="match status" value="1"/>
</dbReference>
<dbReference type="InterPro" id="IPR036005">
    <property type="entry name" value="Creatinase/aminopeptidase-like"/>
</dbReference>
<dbReference type="InterPro" id="IPR000994">
    <property type="entry name" value="Pept_M24"/>
</dbReference>
<evidence type="ECO:0000256" key="6">
    <source>
        <dbReference type="RuleBase" id="RU000590"/>
    </source>
</evidence>
<dbReference type="OrthoDB" id="10261878at2759"/>
<evidence type="ECO:0000256" key="5">
    <source>
        <dbReference type="ARBA" id="ARBA00023211"/>
    </source>
</evidence>
<dbReference type="GO" id="GO:0070006">
    <property type="term" value="F:metalloaminopeptidase activity"/>
    <property type="evidence" value="ECO:0007669"/>
    <property type="project" value="InterPro"/>
</dbReference>
<evidence type="ECO:0000256" key="1">
    <source>
        <dbReference type="ARBA" id="ARBA00001936"/>
    </source>
</evidence>
<evidence type="ECO:0000256" key="2">
    <source>
        <dbReference type="ARBA" id="ARBA00008766"/>
    </source>
</evidence>
<dbReference type="InterPro" id="IPR052433">
    <property type="entry name" value="X-Pro_dipept-like"/>
</dbReference>
<dbReference type="InterPro" id="IPR029149">
    <property type="entry name" value="Creatin/AminoP/Spt16_N"/>
</dbReference>
<reference evidence="8 9" key="1">
    <citation type="submission" date="2006-10" db="EMBL/GenBank/DDBJ databases">
        <title>The Genome Sequence of Batrachochytrium dendrobatidis JEL423.</title>
        <authorList>
            <consortium name="The Broad Institute Genome Sequencing Platform"/>
            <person name="Birren B."/>
            <person name="Lander E."/>
            <person name="Galagan J."/>
            <person name="Cuomo C."/>
            <person name="Devon K."/>
            <person name="Jaffe D."/>
            <person name="Butler J."/>
            <person name="Alvarez P."/>
            <person name="Gnerre S."/>
            <person name="Grabherr M."/>
            <person name="Kleber M."/>
            <person name="Mauceli E."/>
            <person name="Brockman W."/>
            <person name="Young S."/>
            <person name="LaButti K."/>
            <person name="Sykes S."/>
            <person name="DeCaprio D."/>
            <person name="Crawford M."/>
            <person name="Koehrsen M."/>
            <person name="Engels R."/>
            <person name="Montgomery P."/>
            <person name="Pearson M."/>
            <person name="Howarth C."/>
            <person name="Larson L."/>
            <person name="White J."/>
            <person name="O'Leary S."/>
            <person name="Kodira C."/>
            <person name="Zeng Q."/>
            <person name="Yandava C."/>
            <person name="Alvarado L."/>
            <person name="Longcore J."/>
            <person name="James T."/>
        </authorList>
    </citation>
    <scope>NUCLEOTIDE SEQUENCE [LARGE SCALE GENOMIC DNA]</scope>
    <source>
        <strain evidence="8 9">JEL423</strain>
    </source>
</reference>
<keyword evidence="5" id="KW-0464">Manganese</keyword>
<protein>
    <recommendedName>
        <fullName evidence="7">Aminopeptidase P N-terminal domain-containing protein</fullName>
    </recommendedName>
</protein>
<dbReference type="FunFam" id="3.90.230.10:FF:000002">
    <property type="entry name" value="Xaa-Pro aminopeptidase 3"/>
    <property type="match status" value="1"/>
</dbReference>
<dbReference type="Pfam" id="PF00557">
    <property type="entry name" value="Peptidase_M24"/>
    <property type="match status" value="1"/>
</dbReference>
<organism evidence="8 9">
    <name type="scientific">Batrachochytrium dendrobatidis (strain JEL423)</name>
    <dbReference type="NCBI Taxonomy" id="403673"/>
    <lineage>
        <taxon>Eukaryota</taxon>
        <taxon>Fungi</taxon>
        <taxon>Fungi incertae sedis</taxon>
        <taxon>Chytridiomycota</taxon>
        <taxon>Chytridiomycota incertae sedis</taxon>
        <taxon>Chytridiomycetes</taxon>
        <taxon>Rhizophydiales</taxon>
        <taxon>Rhizophydiales incertae sedis</taxon>
        <taxon>Batrachochytrium</taxon>
    </lineage>
</organism>
<sequence length="458" mass="50305">MSVCVAKLAAVNRAKVIASLAGRSGILYLKGNDITVRKGTDVDNRFRQESNFFYMTGTQEPGFHFTVDLASRQTCMFIPKYSDDHALWMGTPPTAAQIQAKYQVDRVLTEDKLADALSIADTIHVIASGELLQSSSDAIAANVHAEKECTEYLATAIHEARMIKSEAELECMRKAAQISGEAHIALMKAVCPGQGSEQELHALFEYTCFKNGAPFQAYEPIVAVGRNGSVLHYVKNDEKMHADPNQMLLVDAGCEYNMYAADITRVFPLGGKFVGDFKTTYEIVLDAQKAVLNALKAGVEWEDMHRLANRTILKGLVAAGLVQGSEEDLTKNHIAALFFPHGLGHLIGIDVHDPAGYPAGVPRIQEPGIKYLRMRRVLQPGMVVTVEPGMYFVDAILNPALSDPNISKYLNVPVVERFRKHVGGVRIEDDVVILENGIENLTGWIPKEIADIEAIMAH</sequence>
<dbReference type="GO" id="GO:0006508">
    <property type="term" value="P:proteolysis"/>
    <property type="evidence" value="ECO:0007669"/>
    <property type="project" value="TreeGrafter"/>
</dbReference>
<dbReference type="STRING" id="403673.A0A177WD31"/>
<dbReference type="SUPFAM" id="SSF55920">
    <property type="entry name" value="Creatinase/aminopeptidase"/>
    <property type="match status" value="1"/>
</dbReference>
<dbReference type="AlphaFoldDB" id="A0A177WD31"/>
<evidence type="ECO:0000313" key="9">
    <source>
        <dbReference type="Proteomes" id="UP000077115"/>
    </source>
</evidence>
<evidence type="ECO:0000259" key="7">
    <source>
        <dbReference type="SMART" id="SM01011"/>
    </source>
</evidence>
<proteinExistence type="inferred from homology"/>
<comment type="similarity">
    <text evidence="2 6">Belongs to the peptidase M24B family.</text>
</comment>
<gene>
    <name evidence="8" type="ORF">BDEG_21914</name>
</gene>
<evidence type="ECO:0000256" key="4">
    <source>
        <dbReference type="ARBA" id="ARBA00022801"/>
    </source>
</evidence>
<dbReference type="GO" id="GO:0030145">
    <property type="term" value="F:manganese ion binding"/>
    <property type="evidence" value="ECO:0007669"/>
    <property type="project" value="InterPro"/>
</dbReference>
<dbReference type="PANTHER" id="PTHR43226">
    <property type="entry name" value="XAA-PRO AMINOPEPTIDASE 3"/>
    <property type="match status" value="1"/>
</dbReference>
<dbReference type="InterPro" id="IPR007865">
    <property type="entry name" value="Aminopep_P_N"/>
</dbReference>
<feature type="domain" description="Aminopeptidase P N-terminal" evidence="7">
    <location>
        <begin position="5"/>
        <end position="137"/>
    </location>
</feature>
<name>A0A177WD31_BATDL</name>
<dbReference type="PROSITE" id="PS00491">
    <property type="entry name" value="PROLINE_PEPTIDASE"/>
    <property type="match status" value="1"/>
</dbReference>
<dbReference type="Pfam" id="PF05195">
    <property type="entry name" value="AMP_N"/>
    <property type="match status" value="1"/>
</dbReference>
<dbReference type="Gene3D" id="3.90.230.10">
    <property type="entry name" value="Creatinase/methionine aminopeptidase superfamily"/>
    <property type="match status" value="1"/>
</dbReference>
<dbReference type="PANTHER" id="PTHR43226:SF1">
    <property type="entry name" value="XAA-PRO DIPEPTIDASE"/>
    <property type="match status" value="1"/>
</dbReference>
<evidence type="ECO:0000256" key="3">
    <source>
        <dbReference type="ARBA" id="ARBA00022723"/>
    </source>
</evidence>
<reference evidence="8 9" key="2">
    <citation type="submission" date="2016-05" db="EMBL/GenBank/DDBJ databases">
        <title>Lineage-specific infection strategies underlie the spectrum of fungal disease in amphibians.</title>
        <authorList>
            <person name="Cuomo C.A."/>
            <person name="Farrer R.A."/>
            <person name="James T."/>
            <person name="Longcore J."/>
            <person name="Birren B."/>
        </authorList>
    </citation>
    <scope>NUCLEOTIDE SEQUENCE [LARGE SCALE GENOMIC DNA]</scope>
    <source>
        <strain evidence="8 9">JEL423</strain>
    </source>
</reference>
<accession>A0A177WD31</accession>
<dbReference type="VEuPathDB" id="FungiDB:BDEG_21914"/>
<dbReference type="Gene3D" id="3.40.350.10">
    <property type="entry name" value="Creatinase/prolidase N-terminal domain"/>
    <property type="match status" value="1"/>
</dbReference>
<dbReference type="SUPFAM" id="SSF53092">
    <property type="entry name" value="Creatinase/prolidase N-terminal domain"/>
    <property type="match status" value="1"/>
</dbReference>
<keyword evidence="4" id="KW-0378">Hydrolase</keyword>
<dbReference type="Proteomes" id="UP000077115">
    <property type="component" value="Unassembled WGS sequence"/>
</dbReference>
<evidence type="ECO:0000313" key="8">
    <source>
        <dbReference type="EMBL" id="OAJ37943.1"/>
    </source>
</evidence>
<dbReference type="EMBL" id="DS022301">
    <property type="protein sequence ID" value="OAJ37943.1"/>
    <property type="molecule type" value="Genomic_DNA"/>
</dbReference>
<comment type="cofactor">
    <cofactor evidence="1">
        <name>Mn(2+)</name>
        <dbReference type="ChEBI" id="CHEBI:29035"/>
    </cofactor>
</comment>
<dbReference type="CDD" id="cd01087">
    <property type="entry name" value="Prolidase"/>
    <property type="match status" value="1"/>
</dbReference>
<dbReference type="eggNOG" id="KOG2737">
    <property type="taxonomic scope" value="Eukaryota"/>
</dbReference>
<keyword evidence="3 6" id="KW-0479">Metal-binding</keyword>
<dbReference type="InterPro" id="IPR001131">
    <property type="entry name" value="Peptidase_M24B_aminopep-P_CS"/>
</dbReference>